<reference evidence="2" key="1">
    <citation type="journal article" date="2018" name="Genome Biol.">
        <title>SKESA: strategic k-mer extension for scrupulous assemblies.</title>
        <authorList>
            <person name="Souvorov A."/>
            <person name="Agarwala R."/>
            <person name="Lipman D.J."/>
        </authorList>
    </citation>
    <scope>NUCLEOTIDE SEQUENCE</scope>
    <source>
        <strain evidence="2">OLC2673_Aeromonas</strain>
    </source>
</reference>
<proteinExistence type="predicted"/>
<evidence type="ECO:0000313" key="2">
    <source>
        <dbReference type="EMBL" id="HAT6342873.1"/>
    </source>
</evidence>
<evidence type="ECO:0008006" key="4">
    <source>
        <dbReference type="Google" id="ProtNLM"/>
    </source>
</evidence>
<feature type="compositionally biased region" description="Polar residues" evidence="1">
    <location>
        <begin position="183"/>
        <end position="193"/>
    </location>
</feature>
<accession>A0AAD3U7V4</accession>
<dbReference type="Proteomes" id="UP000859505">
    <property type="component" value="Unassembled WGS sequence"/>
</dbReference>
<sequence length="232" mass="25389">MRVLIACERFGVIRDAFINAGHDAWSCDLVDSAVPGPHIRGDALEVLMWGWDLMIAHPDCTYLTCSAEWAYGDGPYHQQVKPETLVGAARREARRQALEFVLSLAKAPVPFIAIENPAIGAINRNLDLLQHGFRSNFPTQIIQPHQFGHDASKATGLALKGLPDLVHTCHVPPRLVKGKPRWDNQTDSGQNRLSPGAGRAMARAKTYQGWADAMAAQWGLFVSHAVAKEVAA</sequence>
<dbReference type="AlphaFoldDB" id="A0AAD3U7V4"/>
<protein>
    <recommendedName>
        <fullName evidence="4">DNA cytosine methyltransferase</fullName>
    </recommendedName>
</protein>
<name>A0AAD3U7V4_AERHY</name>
<dbReference type="EMBL" id="DACTUL010000003">
    <property type="protein sequence ID" value="HAT6342873.1"/>
    <property type="molecule type" value="Genomic_DNA"/>
</dbReference>
<organism evidence="2 3">
    <name type="scientific">Aeromonas hydrophila</name>
    <dbReference type="NCBI Taxonomy" id="644"/>
    <lineage>
        <taxon>Bacteria</taxon>
        <taxon>Pseudomonadati</taxon>
        <taxon>Pseudomonadota</taxon>
        <taxon>Gammaproteobacteria</taxon>
        <taxon>Aeromonadales</taxon>
        <taxon>Aeromonadaceae</taxon>
        <taxon>Aeromonas</taxon>
    </lineage>
</organism>
<comment type="caution">
    <text evidence="2">The sequence shown here is derived from an EMBL/GenBank/DDBJ whole genome shotgun (WGS) entry which is preliminary data.</text>
</comment>
<evidence type="ECO:0000313" key="3">
    <source>
        <dbReference type="Proteomes" id="UP000859505"/>
    </source>
</evidence>
<evidence type="ECO:0000256" key="1">
    <source>
        <dbReference type="SAM" id="MobiDB-lite"/>
    </source>
</evidence>
<gene>
    <name evidence="2" type="ORF">JAJ28_000550</name>
</gene>
<reference evidence="2" key="2">
    <citation type="submission" date="2020-01" db="EMBL/GenBank/DDBJ databases">
        <authorList>
            <consortium name="NCBI Pathogen Detection Project"/>
        </authorList>
    </citation>
    <scope>NUCLEOTIDE SEQUENCE</scope>
    <source>
        <strain evidence="2">OLC2673_Aeromonas</strain>
    </source>
</reference>
<feature type="region of interest" description="Disordered" evidence="1">
    <location>
        <begin position="178"/>
        <end position="198"/>
    </location>
</feature>